<dbReference type="OrthoDB" id="506451at2"/>
<feature type="transmembrane region" description="Helical" evidence="6">
    <location>
        <begin position="55"/>
        <end position="76"/>
    </location>
</feature>
<protein>
    <submittedName>
        <fullName evidence="7">AI-2E family transporter</fullName>
    </submittedName>
</protein>
<sequence>MSLGKWIGFFALIVSLYILWEIREIILIFFTSVVFATALNRVVKRLQQSGAKRGIALTLTIGIVITIVVLSFLLIFPPLTKQFQELIKLIPFGIDKIQTWTNWLQARVPSQFVNNIPSLNDLTTELQRFFAWGITNLYLVLSNSLTLVLNFLLIVVLTIMLLVNPQPYRKVFISLFPAFYRQRVEQILTECEKGLIGWLKGVALSMTFIGITSTIGLWFLDVPLPFVNGLLATILALIPYIGAILSVVPPLLLALLYSPIKAILVIILYTFIQQVEGNFVTPIVMEKEVSLLPAYTLAILTAFGVFFGFLGLFLALPILIVLQTWIREVVIKDVLDRWQTAR</sequence>
<evidence type="ECO:0000256" key="6">
    <source>
        <dbReference type="SAM" id="Phobius"/>
    </source>
</evidence>
<dbReference type="PANTHER" id="PTHR21716">
    <property type="entry name" value="TRANSMEMBRANE PROTEIN"/>
    <property type="match status" value="1"/>
</dbReference>
<dbReference type="GO" id="GO:0016020">
    <property type="term" value="C:membrane"/>
    <property type="evidence" value="ECO:0007669"/>
    <property type="project" value="UniProtKB-SubCell"/>
</dbReference>
<evidence type="ECO:0000256" key="2">
    <source>
        <dbReference type="ARBA" id="ARBA00009773"/>
    </source>
</evidence>
<keyword evidence="5 6" id="KW-0472">Membrane</keyword>
<reference evidence="7 8" key="1">
    <citation type="submission" date="2016-11" db="EMBL/GenBank/DDBJ databases">
        <title>Draft Genome Sequences of Nine Cyanobacterial Strains from Diverse Habitats.</title>
        <authorList>
            <person name="Zhu T."/>
            <person name="Hou S."/>
            <person name="Lu X."/>
            <person name="Hess W.R."/>
        </authorList>
    </citation>
    <scope>NUCLEOTIDE SEQUENCE [LARGE SCALE GENOMIC DNA]</scope>
    <source>
        <strain evidence="7 8">IAM M-71</strain>
    </source>
</reference>
<dbReference type="Pfam" id="PF01594">
    <property type="entry name" value="AI-2E_transport"/>
    <property type="match status" value="1"/>
</dbReference>
<feature type="transmembrane region" description="Helical" evidence="6">
    <location>
        <begin position="226"/>
        <end position="245"/>
    </location>
</feature>
<dbReference type="AlphaFoldDB" id="A0A1U7IMW9"/>
<comment type="subcellular location">
    <subcellularLocation>
        <location evidence="1">Membrane</location>
        <topology evidence="1">Multi-pass membrane protein</topology>
    </subcellularLocation>
</comment>
<keyword evidence="4 6" id="KW-1133">Transmembrane helix</keyword>
<feature type="transmembrane region" description="Helical" evidence="6">
    <location>
        <begin position="137"/>
        <end position="163"/>
    </location>
</feature>
<evidence type="ECO:0000256" key="5">
    <source>
        <dbReference type="ARBA" id="ARBA00023136"/>
    </source>
</evidence>
<evidence type="ECO:0000313" key="8">
    <source>
        <dbReference type="Proteomes" id="UP000185860"/>
    </source>
</evidence>
<keyword evidence="3 6" id="KW-0812">Transmembrane</keyword>
<dbReference type="STRING" id="454136.NIES2119_08600"/>
<feature type="transmembrane region" description="Helical" evidence="6">
    <location>
        <begin position="6"/>
        <end position="35"/>
    </location>
</feature>
<evidence type="ECO:0000256" key="1">
    <source>
        <dbReference type="ARBA" id="ARBA00004141"/>
    </source>
</evidence>
<evidence type="ECO:0000256" key="3">
    <source>
        <dbReference type="ARBA" id="ARBA00022692"/>
    </source>
</evidence>
<name>A0A1U7IMW9_9CYAN</name>
<evidence type="ECO:0000313" key="7">
    <source>
        <dbReference type="EMBL" id="OKH38646.1"/>
    </source>
</evidence>
<gene>
    <name evidence="7" type="ORF">NIES2119_08600</name>
</gene>
<comment type="caution">
    <text evidence="7">The sequence shown here is derived from an EMBL/GenBank/DDBJ whole genome shotgun (WGS) entry which is preliminary data.</text>
</comment>
<evidence type="ECO:0000256" key="4">
    <source>
        <dbReference type="ARBA" id="ARBA00022989"/>
    </source>
</evidence>
<dbReference type="InterPro" id="IPR002549">
    <property type="entry name" value="AI-2E-like"/>
</dbReference>
<dbReference type="EMBL" id="MRCE01000007">
    <property type="protein sequence ID" value="OKH38646.1"/>
    <property type="molecule type" value="Genomic_DNA"/>
</dbReference>
<dbReference type="PANTHER" id="PTHR21716:SF62">
    <property type="entry name" value="TRANSPORT PROTEIN YDBI-RELATED"/>
    <property type="match status" value="1"/>
</dbReference>
<accession>A0A1U7IMW9</accession>
<dbReference type="GO" id="GO:0055085">
    <property type="term" value="P:transmembrane transport"/>
    <property type="evidence" value="ECO:0007669"/>
    <property type="project" value="TreeGrafter"/>
</dbReference>
<comment type="similarity">
    <text evidence="2">Belongs to the autoinducer-2 exporter (AI-2E) (TC 2.A.86) family.</text>
</comment>
<feature type="transmembrane region" description="Helical" evidence="6">
    <location>
        <begin position="202"/>
        <end position="220"/>
    </location>
</feature>
<organism evidence="7 8">
    <name type="scientific">[Phormidium ambiguum] IAM M-71</name>
    <dbReference type="NCBI Taxonomy" id="454136"/>
    <lineage>
        <taxon>Bacteria</taxon>
        <taxon>Bacillati</taxon>
        <taxon>Cyanobacteriota</taxon>
        <taxon>Cyanophyceae</taxon>
        <taxon>Oscillatoriophycideae</taxon>
        <taxon>Aerosakkonematales</taxon>
        <taxon>Aerosakkonemataceae</taxon>
        <taxon>Floridanema</taxon>
    </lineage>
</organism>
<feature type="transmembrane region" description="Helical" evidence="6">
    <location>
        <begin position="292"/>
        <end position="322"/>
    </location>
</feature>
<dbReference type="Proteomes" id="UP000185860">
    <property type="component" value="Unassembled WGS sequence"/>
</dbReference>
<proteinExistence type="inferred from homology"/>